<dbReference type="InterPro" id="IPR017871">
    <property type="entry name" value="ABC_transporter-like_CS"/>
</dbReference>
<evidence type="ECO:0000256" key="7">
    <source>
        <dbReference type="ARBA" id="ARBA00023136"/>
    </source>
</evidence>
<evidence type="ECO:0000256" key="5">
    <source>
        <dbReference type="ARBA" id="ARBA00022741"/>
    </source>
</evidence>
<evidence type="ECO:0000256" key="4">
    <source>
        <dbReference type="ARBA" id="ARBA00022475"/>
    </source>
</evidence>
<dbReference type="EMBL" id="JAGGKS010000002">
    <property type="protein sequence ID" value="MBP1925026.1"/>
    <property type="molecule type" value="Genomic_DNA"/>
</dbReference>
<evidence type="ECO:0000259" key="8">
    <source>
        <dbReference type="PROSITE" id="PS50893"/>
    </source>
</evidence>
<evidence type="ECO:0000256" key="3">
    <source>
        <dbReference type="ARBA" id="ARBA00022448"/>
    </source>
</evidence>
<dbReference type="Gene3D" id="3.40.50.300">
    <property type="entry name" value="P-loop containing nucleotide triphosphate hydrolases"/>
    <property type="match status" value="1"/>
</dbReference>
<dbReference type="Pfam" id="PF00005">
    <property type="entry name" value="ABC_tran"/>
    <property type="match status" value="1"/>
</dbReference>
<keyword evidence="10" id="KW-1185">Reference proteome</keyword>
<dbReference type="Pfam" id="PF08352">
    <property type="entry name" value="oligo_HPY"/>
    <property type="match status" value="1"/>
</dbReference>
<dbReference type="PANTHER" id="PTHR43297:SF2">
    <property type="entry name" value="DIPEPTIDE TRANSPORT ATP-BINDING PROTEIN DPPD"/>
    <property type="match status" value="1"/>
</dbReference>
<comment type="similarity">
    <text evidence="2">Belongs to the ABC transporter superfamily.</text>
</comment>
<keyword evidence="7" id="KW-0472">Membrane</keyword>
<accession>A0ABS4GBH4</accession>
<keyword evidence="5" id="KW-0547">Nucleotide-binding</keyword>
<keyword evidence="6 9" id="KW-0067">ATP-binding</keyword>
<dbReference type="PROSITE" id="PS50893">
    <property type="entry name" value="ABC_TRANSPORTER_2"/>
    <property type="match status" value="1"/>
</dbReference>
<dbReference type="InterPro" id="IPR013563">
    <property type="entry name" value="Oligopep_ABC_C"/>
</dbReference>
<dbReference type="InterPro" id="IPR027417">
    <property type="entry name" value="P-loop_NTPase"/>
</dbReference>
<evidence type="ECO:0000256" key="1">
    <source>
        <dbReference type="ARBA" id="ARBA00004202"/>
    </source>
</evidence>
<dbReference type="SUPFAM" id="SSF52540">
    <property type="entry name" value="P-loop containing nucleoside triphosphate hydrolases"/>
    <property type="match status" value="1"/>
</dbReference>
<dbReference type="GO" id="GO:0005524">
    <property type="term" value="F:ATP binding"/>
    <property type="evidence" value="ECO:0007669"/>
    <property type="project" value="UniProtKB-KW"/>
</dbReference>
<feature type="domain" description="ABC transporter" evidence="8">
    <location>
        <begin position="4"/>
        <end position="252"/>
    </location>
</feature>
<protein>
    <submittedName>
        <fullName evidence="9">Peptide/nickel transport system ATP-binding protein</fullName>
    </submittedName>
</protein>
<dbReference type="Proteomes" id="UP001519342">
    <property type="component" value="Unassembled WGS sequence"/>
</dbReference>
<evidence type="ECO:0000313" key="9">
    <source>
        <dbReference type="EMBL" id="MBP1925026.1"/>
    </source>
</evidence>
<dbReference type="InterPro" id="IPR003439">
    <property type="entry name" value="ABC_transporter-like_ATP-bd"/>
</dbReference>
<sequence>MKLLELNNVSIDYKTIEGNIRAVDKICLSIEDGEILGLVGESGCGKTTLIKSIIGLLPQNGTVAEGEIFFENENLLKLTKDEMRKKRWKDISMITQSAMNSLNPVYKISWQIVEAIQAHKEISKEDAYKRAEELFELVGLEKGRLNDYPHQYSGGMKQRAIIAMALALNPKIIIADEPTTALDVIVQSQILERINKLLENYQGSMILVTHDMSVIAQTCTKVAVMYGGKIVEYGEVNQVFKEPNHPYTMGLKNAFPSLVGEKNDLISIPGIPPNLLNEIKGCRFKDRCPFSIEKCSQENPKKTNIEEGFFYCHREEEREKLRVLASKQETWLQENIKE</sequence>
<dbReference type="PANTHER" id="PTHR43297">
    <property type="entry name" value="OLIGOPEPTIDE TRANSPORT ATP-BINDING PROTEIN APPD"/>
    <property type="match status" value="1"/>
</dbReference>
<comment type="subcellular location">
    <subcellularLocation>
        <location evidence="1">Cell membrane</location>
        <topology evidence="1">Peripheral membrane protein</topology>
    </subcellularLocation>
</comment>
<keyword evidence="3" id="KW-0813">Transport</keyword>
<evidence type="ECO:0000256" key="2">
    <source>
        <dbReference type="ARBA" id="ARBA00005417"/>
    </source>
</evidence>
<evidence type="ECO:0000256" key="6">
    <source>
        <dbReference type="ARBA" id="ARBA00022840"/>
    </source>
</evidence>
<dbReference type="InterPro" id="IPR003593">
    <property type="entry name" value="AAA+_ATPase"/>
</dbReference>
<dbReference type="CDD" id="cd03257">
    <property type="entry name" value="ABC_NikE_OppD_transporters"/>
    <property type="match status" value="1"/>
</dbReference>
<evidence type="ECO:0000313" key="10">
    <source>
        <dbReference type="Proteomes" id="UP001519342"/>
    </source>
</evidence>
<dbReference type="NCBIfam" id="TIGR01727">
    <property type="entry name" value="oligo_HPY"/>
    <property type="match status" value="1"/>
</dbReference>
<reference evidence="9 10" key="1">
    <citation type="submission" date="2021-03" db="EMBL/GenBank/DDBJ databases">
        <title>Genomic Encyclopedia of Type Strains, Phase IV (KMG-IV): sequencing the most valuable type-strain genomes for metagenomic binning, comparative biology and taxonomic classification.</title>
        <authorList>
            <person name="Goeker M."/>
        </authorList>
    </citation>
    <scope>NUCLEOTIDE SEQUENCE [LARGE SCALE GENOMIC DNA]</scope>
    <source>
        <strain evidence="9 10">DSM 24004</strain>
    </source>
</reference>
<comment type="caution">
    <text evidence="9">The sequence shown here is derived from an EMBL/GenBank/DDBJ whole genome shotgun (WGS) entry which is preliminary data.</text>
</comment>
<proteinExistence type="inferred from homology"/>
<name>A0ABS4GBH4_9FIRM</name>
<dbReference type="SMART" id="SM00382">
    <property type="entry name" value="AAA"/>
    <property type="match status" value="1"/>
</dbReference>
<gene>
    <name evidence="9" type="ORF">J2Z76_000883</name>
</gene>
<dbReference type="PROSITE" id="PS00211">
    <property type="entry name" value="ABC_TRANSPORTER_1"/>
    <property type="match status" value="1"/>
</dbReference>
<dbReference type="InterPro" id="IPR050388">
    <property type="entry name" value="ABC_Ni/Peptide_Import"/>
</dbReference>
<dbReference type="RefSeq" id="WP_209510779.1">
    <property type="nucleotide sequence ID" value="NZ_JAGGKS010000002.1"/>
</dbReference>
<organism evidence="9 10">
    <name type="scientific">Sedimentibacter acidaminivorans</name>
    <dbReference type="NCBI Taxonomy" id="913099"/>
    <lineage>
        <taxon>Bacteria</taxon>
        <taxon>Bacillati</taxon>
        <taxon>Bacillota</taxon>
        <taxon>Tissierellia</taxon>
        <taxon>Sedimentibacter</taxon>
    </lineage>
</organism>
<keyword evidence="4" id="KW-1003">Cell membrane</keyword>